<dbReference type="InterPro" id="IPR050838">
    <property type="entry name" value="Ketopantoate_reductase"/>
</dbReference>
<dbReference type="STRING" id="1095630.A0A2J6TPD7"/>
<proteinExistence type="predicted"/>
<dbReference type="InterPro" id="IPR013752">
    <property type="entry name" value="KPA_reductase"/>
</dbReference>
<keyword evidence="5" id="KW-1185">Reference proteome</keyword>
<dbReference type="InterPro" id="IPR008927">
    <property type="entry name" value="6-PGluconate_DH-like_C_sf"/>
</dbReference>
<accession>A0A2J6TPD7</accession>
<dbReference type="PANTHER" id="PTHR43765">
    <property type="entry name" value="2-DEHYDROPANTOATE 2-REDUCTASE-RELATED"/>
    <property type="match status" value="1"/>
</dbReference>
<dbReference type="GO" id="GO:0008677">
    <property type="term" value="F:2-dehydropantoate 2-reductase activity"/>
    <property type="evidence" value="ECO:0007669"/>
    <property type="project" value="TreeGrafter"/>
</dbReference>
<evidence type="ECO:0000256" key="2">
    <source>
        <dbReference type="ARBA" id="ARBA00023002"/>
    </source>
</evidence>
<dbReference type="InterPro" id="IPR013328">
    <property type="entry name" value="6PGD_dom2"/>
</dbReference>
<dbReference type="Pfam" id="PF08546">
    <property type="entry name" value="ApbA_C"/>
    <property type="match status" value="1"/>
</dbReference>
<dbReference type="PANTHER" id="PTHR43765:SF2">
    <property type="entry name" value="2-DEHYDROPANTOATE 2-REDUCTASE"/>
    <property type="match status" value="1"/>
</dbReference>
<dbReference type="Gene3D" id="1.10.1040.10">
    <property type="entry name" value="N-(1-d-carboxylethyl)-l-norvaline Dehydrogenase, domain 2"/>
    <property type="match status" value="1"/>
</dbReference>
<dbReference type="Proteomes" id="UP000235371">
    <property type="component" value="Unassembled WGS sequence"/>
</dbReference>
<reference evidence="4 5" key="1">
    <citation type="submission" date="2016-04" db="EMBL/GenBank/DDBJ databases">
        <title>A degradative enzymes factory behind the ericoid mycorrhizal symbiosis.</title>
        <authorList>
            <consortium name="DOE Joint Genome Institute"/>
            <person name="Martino E."/>
            <person name="Morin E."/>
            <person name="Grelet G."/>
            <person name="Kuo A."/>
            <person name="Kohler A."/>
            <person name="Daghino S."/>
            <person name="Barry K."/>
            <person name="Choi C."/>
            <person name="Cichocki N."/>
            <person name="Clum A."/>
            <person name="Copeland A."/>
            <person name="Hainaut M."/>
            <person name="Haridas S."/>
            <person name="Labutti K."/>
            <person name="Lindquist E."/>
            <person name="Lipzen A."/>
            <person name="Khouja H.-R."/>
            <person name="Murat C."/>
            <person name="Ohm R."/>
            <person name="Olson A."/>
            <person name="Spatafora J."/>
            <person name="Veneault-Fourrey C."/>
            <person name="Henrissat B."/>
            <person name="Grigoriev I."/>
            <person name="Martin F."/>
            <person name="Perotto S."/>
        </authorList>
    </citation>
    <scope>NUCLEOTIDE SEQUENCE [LARGE SCALE GENOMIC DNA]</scope>
    <source>
        <strain evidence="4 5">E</strain>
    </source>
</reference>
<dbReference type="EMBL" id="KZ613747">
    <property type="protein sequence ID" value="PMD64893.1"/>
    <property type="molecule type" value="Genomic_DNA"/>
</dbReference>
<keyword evidence="1" id="KW-0521">NADP</keyword>
<evidence type="ECO:0000259" key="3">
    <source>
        <dbReference type="Pfam" id="PF08546"/>
    </source>
</evidence>
<evidence type="ECO:0000256" key="1">
    <source>
        <dbReference type="ARBA" id="ARBA00022857"/>
    </source>
</evidence>
<keyword evidence="2" id="KW-0560">Oxidoreductase</keyword>
<name>A0A2J6TPD7_9HELO</name>
<sequence>MAQRRVSTSTKWTEEDRARIHILGLNAHGILYGHSLGQLRARPPLTYIVPSNQRVLQLAMLNGEIEVIEGDDHYITDGFDVEACDRLPSGSLHEYPSTNHVRINTLTLPAKTKFDIKIEPQPNDSYAPYKGLDRSHGTSVKFNNDPSELGYGSGQRLVVESTPAERKISTADLVLMDNEKAKETLGPIKNLICAVDVQSVVHALQVNKHRLSRESTILLTEKGMGIMEMINEQVFPNPKTRPTYIPGVFSHAVWQSGEVNTNSDVLSEEIEAQFSGVEERVNQNSLAAKRWPFGSLLLGPVAAIEGETVKERKTRQKCANYLLSALLDPAASLGASCVSADKLLFTRLRDLAIASVVGPTTVRYNCNNRGIGADEERIAHVESRLREAARIVQAYFPTLTYEYLAQGLGNYLVMSGDRVNMMFKNVVSGRKSNIEWNNGWLVKQGRILARGGPSLCPGHEDDLVYIQDMTTKAALWLQEREEEARLTRAAQRPTEKQ</sequence>
<dbReference type="GO" id="GO:0005739">
    <property type="term" value="C:mitochondrion"/>
    <property type="evidence" value="ECO:0007669"/>
    <property type="project" value="TreeGrafter"/>
</dbReference>
<organism evidence="4 5">
    <name type="scientific">Hyaloscypha bicolor E</name>
    <dbReference type="NCBI Taxonomy" id="1095630"/>
    <lineage>
        <taxon>Eukaryota</taxon>
        <taxon>Fungi</taxon>
        <taxon>Dikarya</taxon>
        <taxon>Ascomycota</taxon>
        <taxon>Pezizomycotina</taxon>
        <taxon>Leotiomycetes</taxon>
        <taxon>Helotiales</taxon>
        <taxon>Hyaloscyphaceae</taxon>
        <taxon>Hyaloscypha</taxon>
        <taxon>Hyaloscypha bicolor</taxon>
    </lineage>
</organism>
<dbReference type="InParanoid" id="A0A2J6TPD7"/>
<evidence type="ECO:0000313" key="5">
    <source>
        <dbReference type="Proteomes" id="UP000235371"/>
    </source>
</evidence>
<dbReference type="SUPFAM" id="SSF48179">
    <property type="entry name" value="6-phosphogluconate dehydrogenase C-terminal domain-like"/>
    <property type="match status" value="1"/>
</dbReference>
<feature type="domain" description="Ketopantoate reductase C-terminal" evidence="3">
    <location>
        <begin position="346"/>
        <end position="446"/>
    </location>
</feature>
<dbReference type="GeneID" id="36590613"/>
<gene>
    <name evidence="4" type="ORF">K444DRAFT_625521</name>
</gene>
<dbReference type="RefSeq" id="XP_024741797.1">
    <property type="nucleotide sequence ID" value="XM_024882536.1"/>
</dbReference>
<evidence type="ECO:0000313" key="4">
    <source>
        <dbReference type="EMBL" id="PMD64893.1"/>
    </source>
</evidence>
<dbReference type="GO" id="GO:0050661">
    <property type="term" value="F:NADP binding"/>
    <property type="evidence" value="ECO:0007669"/>
    <property type="project" value="TreeGrafter"/>
</dbReference>
<dbReference type="OrthoDB" id="73846at2759"/>
<protein>
    <recommendedName>
        <fullName evidence="3">Ketopantoate reductase C-terminal domain-containing protein</fullName>
    </recommendedName>
</protein>
<dbReference type="AlphaFoldDB" id="A0A2J6TPD7"/>